<evidence type="ECO:0000256" key="1">
    <source>
        <dbReference type="SAM" id="MobiDB-lite"/>
    </source>
</evidence>
<evidence type="ECO:0000313" key="3">
    <source>
        <dbReference type="Proteomes" id="UP000828390"/>
    </source>
</evidence>
<sequence>MSNQNQSLSLGHRFESQNADQRRNNTQQAPTPVLLQRPHSAEAVFPQRPHAAEPVLPQRPQRSRRKPDWYGDWVHQLQLM</sequence>
<feature type="region of interest" description="Disordered" evidence="1">
    <location>
        <begin position="1"/>
        <end position="70"/>
    </location>
</feature>
<keyword evidence="3" id="KW-1185">Reference proteome</keyword>
<proteinExistence type="predicted"/>
<reference evidence="2" key="1">
    <citation type="journal article" date="2019" name="bioRxiv">
        <title>The Genome of the Zebra Mussel, Dreissena polymorpha: A Resource for Invasive Species Research.</title>
        <authorList>
            <person name="McCartney M.A."/>
            <person name="Auch B."/>
            <person name="Kono T."/>
            <person name="Mallez S."/>
            <person name="Zhang Y."/>
            <person name="Obille A."/>
            <person name="Becker A."/>
            <person name="Abrahante J.E."/>
            <person name="Garbe J."/>
            <person name="Badalamenti J.P."/>
            <person name="Herman A."/>
            <person name="Mangelson H."/>
            <person name="Liachko I."/>
            <person name="Sullivan S."/>
            <person name="Sone E.D."/>
            <person name="Koren S."/>
            <person name="Silverstein K.A.T."/>
            <person name="Beckman K.B."/>
            <person name="Gohl D.M."/>
        </authorList>
    </citation>
    <scope>NUCLEOTIDE SEQUENCE</scope>
    <source>
        <strain evidence="2">Duluth1</strain>
        <tissue evidence="2">Whole animal</tissue>
    </source>
</reference>
<name>A0A9D4ISX8_DREPO</name>
<dbReference type="Proteomes" id="UP000828390">
    <property type="component" value="Unassembled WGS sequence"/>
</dbReference>
<gene>
    <name evidence="2" type="ORF">DPMN_161779</name>
</gene>
<reference evidence="2" key="2">
    <citation type="submission" date="2020-11" db="EMBL/GenBank/DDBJ databases">
        <authorList>
            <person name="McCartney M.A."/>
            <person name="Auch B."/>
            <person name="Kono T."/>
            <person name="Mallez S."/>
            <person name="Becker A."/>
            <person name="Gohl D.M."/>
            <person name="Silverstein K.A.T."/>
            <person name="Koren S."/>
            <person name="Bechman K.B."/>
            <person name="Herman A."/>
            <person name="Abrahante J.E."/>
            <person name="Garbe J."/>
        </authorList>
    </citation>
    <scope>NUCLEOTIDE SEQUENCE</scope>
    <source>
        <strain evidence="2">Duluth1</strain>
        <tissue evidence="2">Whole animal</tissue>
    </source>
</reference>
<organism evidence="2 3">
    <name type="scientific">Dreissena polymorpha</name>
    <name type="common">Zebra mussel</name>
    <name type="synonym">Mytilus polymorpha</name>
    <dbReference type="NCBI Taxonomy" id="45954"/>
    <lineage>
        <taxon>Eukaryota</taxon>
        <taxon>Metazoa</taxon>
        <taxon>Spiralia</taxon>
        <taxon>Lophotrochozoa</taxon>
        <taxon>Mollusca</taxon>
        <taxon>Bivalvia</taxon>
        <taxon>Autobranchia</taxon>
        <taxon>Heteroconchia</taxon>
        <taxon>Euheterodonta</taxon>
        <taxon>Imparidentia</taxon>
        <taxon>Neoheterodontei</taxon>
        <taxon>Myida</taxon>
        <taxon>Dreissenoidea</taxon>
        <taxon>Dreissenidae</taxon>
        <taxon>Dreissena</taxon>
    </lineage>
</organism>
<evidence type="ECO:0000313" key="2">
    <source>
        <dbReference type="EMBL" id="KAH3783829.1"/>
    </source>
</evidence>
<accession>A0A9D4ISX8</accession>
<dbReference type="EMBL" id="JAIWYP010000008">
    <property type="protein sequence ID" value="KAH3783829.1"/>
    <property type="molecule type" value="Genomic_DNA"/>
</dbReference>
<protein>
    <submittedName>
        <fullName evidence="2">Uncharacterized protein</fullName>
    </submittedName>
</protein>
<dbReference type="AlphaFoldDB" id="A0A9D4ISX8"/>
<comment type="caution">
    <text evidence="2">The sequence shown here is derived from an EMBL/GenBank/DDBJ whole genome shotgun (WGS) entry which is preliminary data.</text>
</comment>
<feature type="compositionally biased region" description="Basic and acidic residues" evidence="1">
    <location>
        <begin position="12"/>
        <end position="23"/>
    </location>
</feature>